<evidence type="ECO:0000313" key="3">
    <source>
        <dbReference type="EMBL" id="OIQ99982.1"/>
    </source>
</evidence>
<keyword evidence="3" id="KW-0808">Transferase</keyword>
<feature type="domain" description="Glycosyltransferase 2-like" evidence="2">
    <location>
        <begin position="2"/>
        <end position="153"/>
    </location>
</feature>
<dbReference type="Gene3D" id="3.90.550.10">
    <property type="entry name" value="Spore Coat Polysaccharide Biosynthesis Protein SpsA, Chain A"/>
    <property type="match status" value="1"/>
</dbReference>
<accession>A0A1J5RVJ6</accession>
<dbReference type="EC" id="2.4.-.-" evidence="3"/>
<feature type="region of interest" description="Disordered" evidence="1">
    <location>
        <begin position="222"/>
        <end position="245"/>
    </location>
</feature>
<evidence type="ECO:0000256" key="1">
    <source>
        <dbReference type="SAM" id="MobiDB-lite"/>
    </source>
</evidence>
<dbReference type="InterPro" id="IPR029044">
    <property type="entry name" value="Nucleotide-diphossugar_trans"/>
</dbReference>
<comment type="caution">
    <text evidence="3">The sequence shown here is derived from an EMBL/GenBank/DDBJ whole genome shotgun (WGS) entry which is preliminary data.</text>
</comment>
<protein>
    <submittedName>
        <fullName evidence="3">Putative glycosyltransferase EpsJ</fullName>
        <ecNumber evidence="3">2.4.-.-</ecNumber>
    </submittedName>
</protein>
<organism evidence="3">
    <name type="scientific">mine drainage metagenome</name>
    <dbReference type="NCBI Taxonomy" id="410659"/>
    <lineage>
        <taxon>unclassified sequences</taxon>
        <taxon>metagenomes</taxon>
        <taxon>ecological metagenomes</taxon>
    </lineage>
</organism>
<dbReference type="InterPro" id="IPR001173">
    <property type="entry name" value="Glyco_trans_2-like"/>
</dbReference>
<dbReference type="Pfam" id="PF00535">
    <property type="entry name" value="Glycos_transf_2"/>
    <property type="match status" value="1"/>
</dbReference>
<keyword evidence="3" id="KW-0328">Glycosyltransferase</keyword>
<dbReference type="SUPFAM" id="SSF53448">
    <property type="entry name" value="Nucleotide-diphospho-sugar transferases"/>
    <property type="match status" value="1"/>
</dbReference>
<evidence type="ECO:0000259" key="2">
    <source>
        <dbReference type="Pfam" id="PF00535"/>
    </source>
</evidence>
<proteinExistence type="predicted"/>
<name>A0A1J5RVJ6_9ZZZZ</name>
<dbReference type="PANTHER" id="PTHR22916:SF3">
    <property type="entry name" value="UDP-GLCNAC:BETAGAL BETA-1,3-N-ACETYLGLUCOSAMINYLTRANSFERASE-LIKE PROTEIN 1"/>
    <property type="match status" value="1"/>
</dbReference>
<gene>
    <name evidence="3" type="primary">epsJ_3</name>
    <name evidence="3" type="ORF">GALL_179980</name>
</gene>
<dbReference type="PANTHER" id="PTHR22916">
    <property type="entry name" value="GLYCOSYLTRANSFERASE"/>
    <property type="match status" value="1"/>
</dbReference>
<dbReference type="AlphaFoldDB" id="A0A1J5RVJ6"/>
<sequence>MHNAEPFIVATLNSVLLEKDVPIEVVVINDKSTDQSLAQVLTICDKRMRVIEGPGVGISACMNAGLVAAKGDIIMRCDADDQYPVARIKEQVAWLDANPEYAAVCGGFSTMDTVGRLVTQLSTGDMVEEITGELNSGKTRTHLCSFAIRRNAIYSLGGFRPYFVTAEDIDFQLRLGDIAKVMYLPHSYYFYRLHDASVTHTQGSNKREFFETTARQFQQQRKTTGQDDLERGCPPAPPDVQSDKPGTAAQQIQGILTGAAWREHAAGNKLKAVGLSCRALMQSPYNIGLWRNLLILLVKPVRKNM</sequence>
<dbReference type="GO" id="GO:0016758">
    <property type="term" value="F:hexosyltransferase activity"/>
    <property type="evidence" value="ECO:0007669"/>
    <property type="project" value="UniProtKB-ARBA"/>
</dbReference>
<dbReference type="EMBL" id="MLJW01000100">
    <property type="protein sequence ID" value="OIQ99982.1"/>
    <property type="molecule type" value="Genomic_DNA"/>
</dbReference>
<reference evidence="3" key="1">
    <citation type="submission" date="2016-10" db="EMBL/GenBank/DDBJ databases">
        <title>Sequence of Gallionella enrichment culture.</title>
        <authorList>
            <person name="Poehlein A."/>
            <person name="Muehling M."/>
            <person name="Daniel R."/>
        </authorList>
    </citation>
    <scope>NUCLEOTIDE SEQUENCE</scope>
</reference>